<reference evidence="2 3" key="1">
    <citation type="submission" date="2023-06" db="EMBL/GenBank/DDBJ databases">
        <title>Sporosarcina sp. nov., isolated from Korean traditional fermented seafood 'Jeotgal'.</title>
        <authorList>
            <person name="Yang A.I."/>
            <person name="Shin N.-R."/>
        </authorList>
    </citation>
    <scope>NUCLEOTIDE SEQUENCE [LARGE SCALE GENOMIC DNA]</scope>
    <source>
        <strain evidence="2 3">KCTC13119</strain>
    </source>
</reference>
<name>A0ABU4GAG7_9BACL</name>
<evidence type="ECO:0000313" key="2">
    <source>
        <dbReference type="EMBL" id="MDW0113303.1"/>
    </source>
</evidence>
<accession>A0ABU4GAG7</accession>
<protein>
    <submittedName>
        <fullName evidence="2">Uncharacterized protein</fullName>
    </submittedName>
</protein>
<keyword evidence="1" id="KW-1133">Transmembrane helix</keyword>
<evidence type="ECO:0000256" key="1">
    <source>
        <dbReference type="SAM" id="Phobius"/>
    </source>
</evidence>
<sequence length="268" mass="30469">MKNIYRKLYIFSFSGGCVLAVLSVVYYFIWHDQFVVNGALLVELGIAAIAAIGSGFYFRHAFHKLKTADETSTDVFHFEEVTELTLKRVPALIPKIVHVDSFGQPQFMIVPNRNWARPFMVLKLFEKGLIFPVSYTICDMNGSPIATFRIKNTVKQVTLSLWSSEGLLIGTYIQQLAKSVLVNRGTLYGSNGSIWRQLEAKNMTGDIDVTDEQGRMTATYRYGRFPYATHPAFVSTAHHDYVRFGSHISSDEKLAYTMIFFFWLGLEN</sequence>
<comment type="caution">
    <text evidence="2">The sequence shown here is derived from an EMBL/GenBank/DDBJ whole genome shotgun (WGS) entry which is preliminary data.</text>
</comment>
<feature type="transmembrane region" description="Helical" evidence="1">
    <location>
        <begin position="7"/>
        <end position="29"/>
    </location>
</feature>
<gene>
    <name evidence="2" type="ORF">QT711_08885</name>
</gene>
<evidence type="ECO:0000313" key="3">
    <source>
        <dbReference type="Proteomes" id="UP001282284"/>
    </source>
</evidence>
<dbReference type="EMBL" id="JAUBDI010000007">
    <property type="protein sequence ID" value="MDW0113303.1"/>
    <property type="molecule type" value="Genomic_DNA"/>
</dbReference>
<organism evidence="2 3">
    <name type="scientific">Sporosarcina saromensis</name>
    <dbReference type="NCBI Taxonomy" id="359365"/>
    <lineage>
        <taxon>Bacteria</taxon>
        <taxon>Bacillati</taxon>
        <taxon>Bacillota</taxon>
        <taxon>Bacilli</taxon>
        <taxon>Bacillales</taxon>
        <taxon>Caryophanaceae</taxon>
        <taxon>Sporosarcina</taxon>
    </lineage>
</organism>
<dbReference type="RefSeq" id="WP_317943572.1">
    <property type="nucleotide sequence ID" value="NZ_JAUBDI010000007.1"/>
</dbReference>
<feature type="transmembrane region" description="Helical" evidence="1">
    <location>
        <begin position="35"/>
        <end position="58"/>
    </location>
</feature>
<proteinExistence type="predicted"/>
<keyword evidence="1" id="KW-0472">Membrane</keyword>
<keyword evidence="1" id="KW-0812">Transmembrane</keyword>
<dbReference type="Proteomes" id="UP001282284">
    <property type="component" value="Unassembled WGS sequence"/>
</dbReference>
<keyword evidence="3" id="KW-1185">Reference proteome</keyword>